<dbReference type="InterPro" id="IPR036282">
    <property type="entry name" value="Glutathione-S-Trfase_C_sf"/>
</dbReference>
<evidence type="ECO:0000256" key="1">
    <source>
        <dbReference type="ARBA" id="ARBA00005861"/>
    </source>
</evidence>
<name>A0A183ALM3_9TREM</name>
<dbReference type="Pfam" id="PF13409">
    <property type="entry name" value="GST_N_2"/>
    <property type="match status" value="1"/>
</dbReference>
<dbReference type="InterPro" id="IPR010987">
    <property type="entry name" value="Glutathione-S-Trfase_C-like"/>
</dbReference>
<dbReference type="GO" id="GO:0005737">
    <property type="term" value="C:cytoplasm"/>
    <property type="evidence" value="ECO:0007669"/>
    <property type="project" value="TreeGrafter"/>
</dbReference>
<dbReference type="InterPro" id="IPR050983">
    <property type="entry name" value="GST_Omega/HSP26"/>
</dbReference>
<dbReference type="Proteomes" id="UP000272942">
    <property type="component" value="Unassembled WGS sequence"/>
</dbReference>
<dbReference type="Gene3D" id="1.20.1050.10">
    <property type="match status" value="1"/>
</dbReference>
<dbReference type="Gene3D" id="3.40.30.10">
    <property type="entry name" value="Glutaredoxin"/>
    <property type="match status" value="1"/>
</dbReference>
<dbReference type="PANTHER" id="PTHR43968:SF6">
    <property type="entry name" value="GLUTATHIONE S-TRANSFERASE OMEGA"/>
    <property type="match status" value="1"/>
</dbReference>
<dbReference type="AlphaFoldDB" id="A0A183ALM3"/>
<reference evidence="7" key="1">
    <citation type="submission" date="2016-06" db="UniProtKB">
        <authorList>
            <consortium name="WormBaseParasite"/>
        </authorList>
    </citation>
    <scope>IDENTIFICATION</scope>
</reference>
<proteinExistence type="inferred from homology"/>
<dbReference type="SUPFAM" id="SSF47616">
    <property type="entry name" value="GST C-terminal domain-like"/>
    <property type="match status" value="1"/>
</dbReference>
<evidence type="ECO:0000313" key="7">
    <source>
        <dbReference type="WBParaSite" id="ECPE_0000787701-mRNA-1"/>
    </source>
</evidence>
<evidence type="ECO:0000313" key="5">
    <source>
        <dbReference type="EMBL" id="VDP82199.1"/>
    </source>
</evidence>
<evidence type="ECO:0000259" key="3">
    <source>
        <dbReference type="PROSITE" id="PS50404"/>
    </source>
</evidence>
<dbReference type="CDD" id="cd00299">
    <property type="entry name" value="GST_C_family"/>
    <property type="match status" value="1"/>
</dbReference>
<evidence type="ECO:0000256" key="2">
    <source>
        <dbReference type="ARBA" id="ARBA00011067"/>
    </source>
</evidence>
<organism evidence="7">
    <name type="scientific">Echinostoma caproni</name>
    <dbReference type="NCBI Taxonomy" id="27848"/>
    <lineage>
        <taxon>Eukaryota</taxon>
        <taxon>Metazoa</taxon>
        <taxon>Spiralia</taxon>
        <taxon>Lophotrochozoa</taxon>
        <taxon>Platyhelminthes</taxon>
        <taxon>Trematoda</taxon>
        <taxon>Digenea</taxon>
        <taxon>Plagiorchiida</taxon>
        <taxon>Echinostomata</taxon>
        <taxon>Echinostomatoidea</taxon>
        <taxon>Echinostomatidae</taxon>
        <taxon>Echinostoma</taxon>
    </lineage>
</organism>
<dbReference type="InterPro" id="IPR036249">
    <property type="entry name" value="Thioredoxin-like_sf"/>
</dbReference>
<evidence type="ECO:0000313" key="6">
    <source>
        <dbReference type="Proteomes" id="UP000272942"/>
    </source>
</evidence>
<comment type="similarity">
    <text evidence="1">Belongs to the GST superfamily. Mu family.</text>
</comment>
<feature type="domain" description="GST C-terminal" evidence="4">
    <location>
        <begin position="39"/>
        <end position="182"/>
    </location>
</feature>
<evidence type="ECO:0000259" key="4">
    <source>
        <dbReference type="PROSITE" id="PS50405"/>
    </source>
</evidence>
<dbReference type="Pfam" id="PF13410">
    <property type="entry name" value="GST_C_2"/>
    <property type="match status" value="1"/>
</dbReference>
<gene>
    <name evidence="5" type="ORF">ECPE_LOCUS7858</name>
</gene>
<protein>
    <submittedName>
        <fullName evidence="7">Glutathione S-transferase</fullName>
    </submittedName>
</protein>
<reference evidence="5 6" key="2">
    <citation type="submission" date="2018-11" db="EMBL/GenBank/DDBJ databases">
        <authorList>
            <consortium name="Pathogen Informatics"/>
        </authorList>
    </citation>
    <scope>NUCLEOTIDE SEQUENCE [LARGE SCALE GENOMIC DNA]</scope>
    <source>
        <strain evidence="5 6">Egypt</strain>
    </source>
</reference>
<dbReference type="PANTHER" id="PTHR43968">
    <property type="match status" value="1"/>
</dbReference>
<dbReference type="InterPro" id="IPR004045">
    <property type="entry name" value="Glutathione_S-Trfase_N"/>
</dbReference>
<sequence length="184" mass="21035">MYPVGKVPLLITKEGKTIAESDVIMRYLDESKGPESLLARWGEAEFKRAETLASKLVASYYRILYTADFTEQDANLFREGCQEINDAIKGPYFLGNEISLADFLLLAHLNRFEPVMARLDGIAPKDVRDVKPKDKNYEKWPRLGAFLETMRRQPFVESVRVPVHTQAKYAQTLRQGLPNPDLQD</sequence>
<dbReference type="PROSITE" id="PS50405">
    <property type="entry name" value="GST_CTER"/>
    <property type="match status" value="1"/>
</dbReference>
<feature type="domain" description="GST N-terminal" evidence="3">
    <location>
        <begin position="1"/>
        <end position="36"/>
    </location>
</feature>
<dbReference type="PROSITE" id="PS50404">
    <property type="entry name" value="GST_NTER"/>
    <property type="match status" value="1"/>
</dbReference>
<dbReference type="WBParaSite" id="ECPE_0000787701-mRNA-1">
    <property type="protein sequence ID" value="ECPE_0000787701-mRNA-1"/>
    <property type="gene ID" value="ECPE_0000787701"/>
</dbReference>
<comment type="similarity">
    <text evidence="2">Belongs to the GST superfamily. Omega family.</text>
</comment>
<accession>A0A183ALM3</accession>
<dbReference type="EMBL" id="UZAN01045183">
    <property type="protein sequence ID" value="VDP82199.1"/>
    <property type="molecule type" value="Genomic_DNA"/>
</dbReference>
<keyword evidence="6" id="KW-1185">Reference proteome</keyword>
<dbReference type="SUPFAM" id="SSF52833">
    <property type="entry name" value="Thioredoxin-like"/>
    <property type="match status" value="1"/>
</dbReference>
<dbReference type="OrthoDB" id="4951845at2759"/>